<evidence type="ECO:0000256" key="1">
    <source>
        <dbReference type="ARBA" id="ARBA00010062"/>
    </source>
</evidence>
<evidence type="ECO:0000256" key="2">
    <source>
        <dbReference type="ARBA" id="ARBA00022729"/>
    </source>
</evidence>
<dbReference type="RefSeq" id="WP_091278832.1">
    <property type="nucleotide sequence ID" value="NZ_FAOZ01000012.1"/>
</dbReference>
<feature type="chain" id="PRO_5006626414" evidence="3">
    <location>
        <begin position="25"/>
        <end position="452"/>
    </location>
</feature>
<gene>
    <name evidence="5" type="ORF">Ga0074812_11286</name>
</gene>
<sequence>MRNTPLVAALVAATVLATGLAACSDDTEDATAAPVVAADEVKAGPPSGWSDGGFAPDPASLRCGQTAADPTRGITDDEITIGGLAYLTSPNGSSMAGVDLGAQARFDRANAEGGINGRKINYIGTLDDGNDPARNGAQAKTLVDQKKIFAAVPVMTSSANYLDTFCSETVPFFGWGTNAGYCGTTIGFGITGCQVPNSQTGATSTTYGLMIQAMFGGDAKGRTTALVGVDADSARTGVSELARQIRSVGIDVVYQENPIPVAGLADTTPVVNAIMASDNGAPPDVVLYIADFNSVIKLTEALAAAGYQGKNLNPVGYDPRLAATSFEGLQQSYTILQWQPGSDTSVPAVKQLADDIATYAPQASLSLPTMAGYWAADMFVRAATEAGRELTVDSLLKLLNSGDYVNYVDGALPETRFPVNHVIGAPCASIVQLNGSKYDIITDLACGTLIKK</sequence>
<dbReference type="AlphaFoldDB" id="A0A0S4QQW4"/>
<dbReference type="PANTHER" id="PTHR47235">
    <property type="entry name" value="BLR6548 PROTEIN"/>
    <property type="match status" value="1"/>
</dbReference>
<dbReference type="Pfam" id="PF13458">
    <property type="entry name" value="Peripla_BP_6"/>
    <property type="match status" value="1"/>
</dbReference>
<feature type="signal peptide" evidence="3">
    <location>
        <begin position="1"/>
        <end position="24"/>
    </location>
</feature>
<keyword evidence="6" id="KW-1185">Reference proteome</keyword>
<evidence type="ECO:0000313" key="6">
    <source>
        <dbReference type="Proteomes" id="UP000198802"/>
    </source>
</evidence>
<organism evidence="5 6">
    <name type="scientific">Parafrankia irregularis</name>
    <dbReference type="NCBI Taxonomy" id="795642"/>
    <lineage>
        <taxon>Bacteria</taxon>
        <taxon>Bacillati</taxon>
        <taxon>Actinomycetota</taxon>
        <taxon>Actinomycetes</taxon>
        <taxon>Frankiales</taxon>
        <taxon>Frankiaceae</taxon>
        <taxon>Parafrankia</taxon>
    </lineage>
</organism>
<evidence type="ECO:0000313" key="5">
    <source>
        <dbReference type="EMBL" id="CUU57426.1"/>
    </source>
</evidence>
<dbReference type="Gene3D" id="3.40.50.2300">
    <property type="match status" value="2"/>
</dbReference>
<comment type="similarity">
    <text evidence="1">Belongs to the leucine-binding protein family.</text>
</comment>
<dbReference type="Proteomes" id="UP000198802">
    <property type="component" value="Unassembled WGS sequence"/>
</dbReference>
<keyword evidence="2 3" id="KW-0732">Signal</keyword>
<proteinExistence type="inferred from homology"/>
<dbReference type="PROSITE" id="PS51257">
    <property type="entry name" value="PROKAR_LIPOPROTEIN"/>
    <property type="match status" value="1"/>
</dbReference>
<evidence type="ECO:0000256" key="3">
    <source>
        <dbReference type="SAM" id="SignalP"/>
    </source>
</evidence>
<dbReference type="EMBL" id="FAOZ01000012">
    <property type="protein sequence ID" value="CUU57426.1"/>
    <property type="molecule type" value="Genomic_DNA"/>
</dbReference>
<accession>A0A0S4QQW4</accession>
<evidence type="ECO:0000259" key="4">
    <source>
        <dbReference type="Pfam" id="PF13458"/>
    </source>
</evidence>
<dbReference type="SUPFAM" id="SSF53822">
    <property type="entry name" value="Periplasmic binding protein-like I"/>
    <property type="match status" value="1"/>
</dbReference>
<feature type="domain" description="Leucine-binding protein" evidence="4">
    <location>
        <begin position="78"/>
        <end position="434"/>
    </location>
</feature>
<dbReference type="PANTHER" id="PTHR47235:SF1">
    <property type="entry name" value="BLR6548 PROTEIN"/>
    <property type="match status" value="1"/>
</dbReference>
<name>A0A0S4QQW4_9ACTN</name>
<dbReference type="InterPro" id="IPR028082">
    <property type="entry name" value="Peripla_BP_I"/>
</dbReference>
<reference evidence="6" key="1">
    <citation type="submission" date="2015-11" db="EMBL/GenBank/DDBJ databases">
        <authorList>
            <person name="Varghese N."/>
        </authorList>
    </citation>
    <scope>NUCLEOTIDE SEQUENCE [LARGE SCALE GENOMIC DNA]</scope>
    <source>
        <strain evidence="6">DSM 45899</strain>
    </source>
</reference>
<dbReference type="InterPro" id="IPR028081">
    <property type="entry name" value="Leu-bd"/>
</dbReference>
<protein>
    <submittedName>
        <fullName evidence="5">ABC-type branched-chain amino acid transport system, substrate-binding protein</fullName>
    </submittedName>
</protein>